<feature type="non-terminal residue" evidence="11">
    <location>
        <position position="1"/>
    </location>
</feature>
<dbReference type="GO" id="GO:0016020">
    <property type="term" value="C:membrane"/>
    <property type="evidence" value="ECO:0007669"/>
    <property type="project" value="UniProtKB-SubCell"/>
</dbReference>
<evidence type="ECO:0000313" key="11">
    <source>
        <dbReference type="EMBL" id="EMD36138.1"/>
    </source>
</evidence>
<dbReference type="PRINTS" id="PR00171">
    <property type="entry name" value="SUGRTRNSPORT"/>
</dbReference>
<keyword evidence="6 9" id="KW-0472">Membrane</keyword>
<dbReference type="InterPro" id="IPR003663">
    <property type="entry name" value="Sugar/inositol_transpt"/>
</dbReference>
<feature type="compositionally biased region" description="Basic and acidic residues" evidence="8">
    <location>
        <begin position="73"/>
        <end position="88"/>
    </location>
</feature>
<dbReference type="HOGENOM" id="CLU_708946_0_0_1"/>
<dbReference type="InterPro" id="IPR036259">
    <property type="entry name" value="MFS_trans_sf"/>
</dbReference>
<dbReference type="InterPro" id="IPR005829">
    <property type="entry name" value="Sugar_transporter_CS"/>
</dbReference>
<dbReference type="PANTHER" id="PTHR48022:SF23">
    <property type="entry name" value="MAJOR FACILITATOR SUPERFAMILY (MFS) PROFILE DOMAIN-CONTAINING PROTEIN"/>
    <property type="match status" value="1"/>
</dbReference>
<feature type="transmembrane region" description="Helical" evidence="9">
    <location>
        <begin position="177"/>
        <end position="198"/>
    </location>
</feature>
<dbReference type="STRING" id="914234.M2QGG2"/>
<evidence type="ECO:0000256" key="9">
    <source>
        <dbReference type="SAM" id="Phobius"/>
    </source>
</evidence>
<evidence type="ECO:0000259" key="10">
    <source>
        <dbReference type="PROSITE" id="PS50850"/>
    </source>
</evidence>
<keyword evidence="5 9" id="KW-1133">Transmembrane helix</keyword>
<evidence type="ECO:0000313" key="12">
    <source>
        <dbReference type="Proteomes" id="UP000016930"/>
    </source>
</evidence>
<evidence type="ECO:0000256" key="2">
    <source>
        <dbReference type="ARBA" id="ARBA00010992"/>
    </source>
</evidence>
<feature type="transmembrane region" description="Helical" evidence="9">
    <location>
        <begin position="273"/>
        <end position="293"/>
    </location>
</feature>
<feature type="transmembrane region" description="Helical" evidence="9">
    <location>
        <begin position="204"/>
        <end position="227"/>
    </location>
</feature>
<keyword evidence="12" id="KW-1185">Reference proteome</keyword>
<dbReference type="EMBL" id="KB445799">
    <property type="protein sequence ID" value="EMD36138.1"/>
    <property type="molecule type" value="Genomic_DNA"/>
</dbReference>
<dbReference type="InterPro" id="IPR005828">
    <property type="entry name" value="MFS_sugar_transport-like"/>
</dbReference>
<dbReference type="OrthoDB" id="508119at2759"/>
<dbReference type="Pfam" id="PF00083">
    <property type="entry name" value="Sugar_tr"/>
    <property type="match status" value="1"/>
</dbReference>
<evidence type="ECO:0000256" key="1">
    <source>
        <dbReference type="ARBA" id="ARBA00004141"/>
    </source>
</evidence>
<evidence type="ECO:0000256" key="5">
    <source>
        <dbReference type="ARBA" id="ARBA00022989"/>
    </source>
</evidence>
<dbReference type="PROSITE" id="PS00217">
    <property type="entry name" value="SUGAR_TRANSPORT_2"/>
    <property type="match status" value="1"/>
</dbReference>
<proteinExistence type="inferred from homology"/>
<dbReference type="PROSITE" id="PS50850">
    <property type="entry name" value="MFS"/>
    <property type="match status" value="1"/>
</dbReference>
<dbReference type="InterPro" id="IPR050360">
    <property type="entry name" value="MFS_Sugar_Transporters"/>
</dbReference>
<evidence type="ECO:0000256" key="8">
    <source>
        <dbReference type="SAM" id="MobiDB-lite"/>
    </source>
</evidence>
<name>M2QGG2_CERS8</name>
<keyword evidence="4 9" id="KW-0812">Transmembrane</keyword>
<dbReference type="Proteomes" id="UP000016930">
    <property type="component" value="Unassembled WGS sequence"/>
</dbReference>
<accession>M2QGG2</accession>
<gene>
    <name evidence="11" type="ORF">CERSUDRAFT_96362</name>
</gene>
<evidence type="ECO:0000256" key="4">
    <source>
        <dbReference type="ARBA" id="ARBA00022692"/>
    </source>
</evidence>
<sequence length="390" mass="41102">MGLLCEGDSVERGRGREGSTAALPRDHESGGPSASRVRGGTDPIIGGSGEDIAIGQSSEDGEDGGGSSVVMARSRDPDTADHTTDISRVRVSGASPSGAHSDPALERVSAEAQAAAIKCRSIRGLGRRNLAPVGGPQCSAVFVRRRSTPAGSRVVLPPGARPSTRRPPPANAIGRRWTLLIFTTVFSVGAILQTIAGGSRGLGYVYAGRVVAGVGIGAISAVAPAYVSECAPKDVRGRITGLFQIMVAIGVMLSYFINLGISLHEPSGPQVWRIPFGFQLVPAGIMALGLLTVTESPRWLASKGRPDDALAALAYLRRRHPDDDSVRHEMAEIDAALEEERAARAGLGWKEAFFGKGNWPRFLIAIVIFLLQQWSGQNSVGYYAPQIFTS</sequence>
<dbReference type="Gene3D" id="1.20.1250.20">
    <property type="entry name" value="MFS general substrate transporter like domains"/>
    <property type="match status" value="1"/>
</dbReference>
<evidence type="ECO:0000256" key="7">
    <source>
        <dbReference type="ARBA" id="ARBA00049119"/>
    </source>
</evidence>
<dbReference type="GO" id="GO:0005351">
    <property type="term" value="F:carbohydrate:proton symporter activity"/>
    <property type="evidence" value="ECO:0007669"/>
    <property type="project" value="TreeGrafter"/>
</dbReference>
<reference evidence="11 12" key="1">
    <citation type="journal article" date="2012" name="Proc. Natl. Acad. Sci. U.S.A.">
        <title>Comparative genomics of Ceriporiopsis subvermispora and Phanerochaete chrysosporium provide insight into selective ligninolysis.</title>
        <authorList>
            <person name="Fernandez-Fueyo E."/>
            <person name="Ruiz-Duenas F.J."/>
            <person name="Ferreira P."/>
            <person name="Floudas D."/>
            <person name="Hibbett D.S."/>
            <person name="Canessa P."/>
            <person name="Larrondo L.F."/>
            <person name="James T.Y."/>
            <person name="Seelenfreund D."/>
            <person name="Lobos S."/>
            <person name="Polanco R."/>
            <person name="Tello M."/>
            <person name="Honda Y."/>
            <person name="Watanabe T."/>
            <person name="Watanabe T."/>
            <person name="Ryu J.S."/>
            <person name="Kubicek C.P."/>
            <person name="Schmoll M."/>
            <person name="Gaskell J."/>
            <person name="Hammel K.E."/>
            <person name="St John F.J."/>
            <person name="Vanden Wymelenberg A."/>
            <person name="Sabat G."/>
            <person name="Splinter BonDurant S."/>
            <person name="Syed K."/>
            <person name="Yadav J.S."/>
            <person name="Doddapaneni H."/>
            <person name="Subramanian V."/>
            <person name="Lavin J.L."/>
            <person name="Oguiza J.A."/>
            <person name="Perez G."/>
            <person name="Pisabarro A.G."/>
            <person name="Ramirez L."/>
            <person name="Santoyo F."/>
            <person name="Master E."/>
            <person name="Coutinho P.M."/>
            <person name="Henrissat B."/>
            <person name="Lombard V."/>
            <person name="Magnuson J.K."/>
            <person name="Kuees U."/>
            <person name="Hori C."/>
            <person name="Igarashi K."/>
            <person name="Samejima M."/>
            <person name="Held B.W."/>
            <person name="Barry K.W."/>
            <person name="LaButti K.M."/>
            <person name="Lapidus A."/>
            <person name="Lindquist E.A."/>
            <person name="Lucas S.M."/>
            <person name="Riley R."/>
            <person name="Salamov A.A."/>
            <person name="Hoffmeister D."/>
            <person name="Schwenk D."/>
            <person name="Hadar Y."/>
            <person name="Yarden O."/>
            <person name="de Vries R.P."/>
            <person name="Wiebenga A."/>
            <person name="Stenlid J."/>
            <person name="Eastwood D."/>
            <person name="Grigoriev I.V."/>
            <person name="Berka R.M."/>
            <person name="Blanchette R.A."/>
            <person name="Kersten P."/>
            <person name="Martinez A.T."/>
            <person name="Vicuna R."/>
            <person name="Cullen D."/>
        </authorList>
    </citation>
    <scope>NUCLEOTIDE SEQUENCE [LARGE SCALE GENOMIC DNA]</scope>
    <source>
        <strain evidence="11 12">B</strain>
    </source>
</reference>
<evidence type="ECO:0000256" key="6">
    <source>
        <dbReference type="ARBA" id="ARBA00023136"/>
    </source>
</evidence>
<comment type="catalytic activity">
    <reaction evidence="7">
        <text>myo-inositol(out) + H(+)(out) = myo-inositol(in) + H(+)(in)</text>
        <dbReference type="Rhea" id="RHEA:60364"/>
        <dbReference type="ChEBI" id="CHEBI:15378"/>
        <dbReference type="ChEBI" id="CHEBI:17268"/>
    </reaction>
</comment>
<evidence type="ECO:0000256" key="3">
    <source>
        <dbReference type="ARBA" id="ARBA00022448"/>
    </source>
</evidence>
<feature type="region of interest" description="Disordered" evidence="8">
    <location>
        <begin position="1"/>
        <end position="106"/>
    </location>
</feature>
<feature type="domain" description="Major facilitator superfamily (MFS) profile" evidence="10">
    <location>
        <begin position="112"/>
        <end position="390"/>
    </location>
</feature>
<protein>
    <recommendedName>
        <fullName evidence="10">Major facilitator superfamily (MFS) profile domain-containing protein</fullName>
    </recommendedName>
</protein>
<comment type="subcellular location">
    <subcellularLocation>
        <location evidence="1">Membrane</location>
        <topology evidence="1">Multi-pass membrane protein</topology>
    </subcellularLocation>
</comment>
<dbReference type="AlphaFoldDB" id="M2QGG2"/>
<organism evidence="11 12">
    <name type="scientific">Ceriporiopsis subvermispora (strain B)</name>
    <name type="common">White-rot fungus</name>
    <name type="synonym">Gelatoporia subvermispora</name>
    <dbReference type="NCBI Taxonomy" id="914234"/>
    <lineage>
        <taxon>Eukaryota</taxon>
        <taxon>Fungi</taxon>
        <taxon>Dikarya</taxon>
        <taxon>Basidiomycota</taxon>
        <taxon>Agaricomycotina</taxon>
        <taxon>Agaricomycetes</taxon>
        <taxon>Polyporales</taxon>
        <taxon>Gelatoporiaceae</taxon>
        <taxon>Gelatoporia</taxon>
    </lineage>
</organism>
<comment type="similarity">
    <text evidence="2">Belongs to the major facilitator superfamily. Sugar transporter (TC 2.A.1.1) family.</text>
</comment>
<dbReference type="SUPFAM" id="SSF103473">
    <property type="entry name" value="MFS general substrate transporter"/>
    <property type="match status" value="1"/>
</dbReference>
<keyword evidence="3" id="KW-0813">Transport</keyword>
<dbReference type="PANTHER" id="PTHR48022">
    <property type="entry name" value="PLASTIDIC GLUCOSE TRANSPORTER 4"/>
    <property type="match status" value="1"/>
</dbReference>
<feature type="transmembrane region" description="Helical" evidence="9">
    <location>
        <begin position="239"/>
        <end position="261"/>
    </location>
</feature>
<dbReference type="InterPro" id="IPR020846">
    <property type="entry name" value="MFS_dom"/>
</dbReference>